<gene>
    <name evidence="4" type="ORF">SLA_5947</name>
</gene>
<feature type="signal peptide" evidence="2">
    <location>
        <begin position="1"/>
        <end position="28"/>
    </location>
</feature>
<organism evidence="4 5">
    <name type="scientific">Streptomyces laurentii</name>
    <dbReference type="NCBI Taxonomy" id="39478"/>
    <lineage>
        <taxon>Bacteria</taxon>
        <taxon>Bacillati</taxon>
        <taxon>Actinomycetota</taxon>
        <taxon>Actinomycetes</taxon>
        <taxon>Kitasatosporales</taxon>
        <taxon>Streptomycetaceae</taxon>
        <taxon>Streptomyces</taxon>
    </lineage>
</organism>
<feature type="compositionally biased region" description="Low complexity" evidence="1">
    <location>
        <begin position="42"/>
        <end position="57"/>
    </location>
</feature>
<evidence type="ECO:0000256" key="2">
    <source>
        <dbReference type="SAM" id="SignalP"/>
    </source>
</evidence>
<feature type="region of interest" description="Disordered" evidence="1">
    <location>
        <begin position="28"/>
        <end position="104"/>
    </location>
</feature>
<feature type="chain" id="PRO_5039067674" description="DUF4232 domain-containing protein" evidence="2">
    <location>
        <begin position="29"/>
        <end position="236"/>
    </location>
</feature>
<evidence type="ECO:0000313" key="4">
    <source>
        <dbReference type="EMBL" id="BAU86816.1"/>
    </source>
</evidence>
<reference evidence="4 5" key="1">
    <citation type="journal article" date="2016" name="Genome Announc.">
        <title>Complete Genome Sequence of Thiostrepton-Producing Streptomyces laurentii ATCC 31255.</title>
        <authorList>
            <person name="Doi K."/>
            <person name="Fujino Y."/>
            <person name="Nagayoshi Y."/>
            <person name="Ohshima T."/>
            <person name="Ogata S."/>
        </authorList>
    </citation>
    <scope>NUCLEOTIDE SEQUENCE [LARGE SCALE GENOMIC DNA]</scope>
    <source>
        <strain evidence="4 5">ATCC 31255</strain>
    </source>
</reference>
<evidence type="ECO:0000256" key="1">
    <source>
        <dbReference type="SAM" id="MobiDB-lite"/>
    </source>
</evidence>
<evidence type="ECO:0000313" key="5">
    <source>
        <dbReference type="Proteomes" id="UP000217676"/>
    </source>
</evidence>
<sequence>MYVQPKLTKKLTLATVAVLAGLTLTACQDGTTGAAPSQDTTSSPAAGNSAAPSDSNGSGNGGNGGTATGDGSKGGGSGSGNSGGSGSGSGSGSDKGSGGGQINTGPCKTANLTITADHGMGEGDVLVSLKNNSDVCSLKGFPGVDLKTSDGDTFSAARSTNTPQEVVLGGGETTRFTLHTPRNDTGGTGLRIVSIVVTPPNETHSKSLRIGLSLPVTDGSESGPGVTVDPVGYGKQ</sequence>
<feature type="compositionally biased region" description="Polar residues" evidence="1">
    <location>
        <begin position="28"/>
        <end position="41"/>
    </location>
</feature>
<feature type="region of interest" description="Disordered" evidence="1">
    <location>
        <begin position="214"/>
        <end position="236"/>
    </location>
</feature>
<evidence type="ECO:0000259" key="3">
    <source>
        <dbReference type="Pfam" id="PF14016"/>
    </source>
</evidence>
<proteinExistence type="predicted"/>
<dbReference type="KEGG" id="slau:SLA_5947"/>
<dbReference type="Pfam" id="PF14016">
    <property type="entry name" value="DUF4232"/>
    <property type="match status" value="1"/>
</dbReference>
<keyword evidence="2" id="KW-0732">Signal</keyword>
<dbReference type="AlphaFoldDB" id="A0A160P6M5"/>
<dbReference type="Proteomes" id="UP000217676">
    <property type="component" value="Chromosome"/>
</dbReference>
<feature type="domain" description="DUF4232" evidence="3">
    <location>
        <begin position="107"/>
        <end position="231"/>
    </location>
</feature>
<accession>A0A160P6M5</accession>
<dbReference type="EMBL" id="AP017424">
    <property type="protein sequence ID" value="BAU86816.1"/>
    <property type="molecule type" value="Genomic_DNA"/>
</dbReference>
<feature type="compositionally biased region" description="Gly residues" evidence="1">
    <location>
        <begin position="58"/>
        <end position="102"/>
    </location>
</feature>
<keyword evidence="5" id="KW-1185">Reference proteome</keyword>
<dbReference type="InterPro" id="IPR025326">
    <property type="entry name" value="DUF4232"/>
</dbReference>
<protein>
    <recommendedName>
        <fullName evidence="3">DUF4232 domain-containing protein</fullName>
    </recommendedName>
</protein>
<name>A0A160P6M5_STRLU</name>
<dbReference type="PROSITE" id="PS51257">
    <property type="entry name" value="PROKAR_LIPOPROTEIN"/>
    <property type="match status" value="1"/>
</dbReference>